<dbReference type="SUPFAM" id="SSF48537">
    <property type="entry name" value="Phospholipase C/P1 nuclease"/>
    <property type="match status" value="1"/>
</dbReference>
<keyword evidence="5" id="KW-1015">Disulfide bond</keyword>
<dbReference type="InterPro" id="IPR008947">
    <property type="entry name" value="PLipase_C/P1_nuclease_dom_sf"/>
</dbReference>
<dbReference type="CDD" id="cd11010">
    <property type="entry name" value="S1-P1_nuclease"/>
    <property type="match status" value="1"/>
</dbReference>
<protein>
    <submittedName>
        <fullName evidence="7">S1/P1 nuclease</fullName>
    </submittedName>
</protein>
<dbReference type="Pfam" id="PF02265">
    <property type="entry name" value="S1-P1_nuclease"/>
    <property type="match status" value="1"/>
</dbReference>
<evidence type="ECO:0000256" key="3">
    <source>
        <dbReference type="ARBA" id="ARBA00022759"/>
    </source>
</evidence>
<dbReference type="Gene3D" id="1.10.575.10">
    <property type="entry name" value="P1 Nuclease"/>
    <property type="match status" value="1"/>
</dbReference>
<evidence type="ECO:0000256" key="4">
    <source>
        <dbReference type="ARBA" id="ARBA00022801"/>
    </source>
</evidence>
<name>A0ABW0SNA3_9GAMM</name>
<dbReference type="RefSeq" id="WP_386754421.1">
    <property type="nucleotide sequence ID" value="NZ_JBHSNM010000002.1"/>
</dbReference>
<keyword evidence="4" id="KW-0378">Hydrolase</keyword>
<keyword evidence="8" id="KW-1185">Reference proteome</keyword>
<evidence type="ECO:0000256" key="5">
    <source>
        <dbReference type="ARBA" id="ARBA00023157"/>
    </source>
</evidence>
<evidence type="ECO:0000256" key="2">
    <source>
        <dbReference type="ARBA" id="ARBA00022723"/>
    </source>
</evidence>
<dbReference type="InterPro" id="IPR003154">
    <property type="entry name" value="S1/P1nuclease"/>
</dbReference>
<reference evidence="8" key="1">
    <citation type="journal article" date="2019" name="Int. J. Syst. Evol. Microbiol.">
        <title>The Global Catalogue of Microorganisms (GCM) 10K type strain sequencing project: providing services to taxonomists for standard genome sequencing and annotation.</title>
        <authorList>
            <consortium name="The Broad Institute Genomics Platform"/>
            <consortium name="The Broad Institute Genome Sequencing Center for Infectious Disease"/>
            <person name="Wu L."/>
            <person name="Ma J."/>
        </authorList>
    </citation>
    <scope>NUCLEOTIDE SEQUENCE [LARGE SCALE GENOMIC DNA]</scope>
    <source>
        <strain evidence="8">KACC 11407</strain>
    </source>
</reference>
<keyword evidence="3" id="KW-0255">Endonuclease</keyword>
<dbReference type="EMBL" id="JBHSNM010000002">
    <property type="protein sequence ID" value="MFC5570080.1"/>
    <property type="molecule type" value="Genomic_DNA"/>
</dbReference>
<evidence type="ECO:0000256" key="1">
    <source>
        <dbReference type="ARBA" id="ARBA00022722"/>
    </source>
</evidence>
<gene>
    <name evidence="7" type="ORF">ACFPN1_08425</name>
</gene>
<evidence type="ECO:0000313" key="8">
    <source>
        <dbReference type="Proteomes" id="UP001596036"/>
    </source>
</evidence>
<accession>A0ABW0SNA3</accession>
<dbReference type="PANTHER" id="PTHR33146:SF26">
    <property type="entry name" value="ENDONUCLEASE 4"/>
    <property type="match status" value="1"/>
</dbReference>
<keyword evidence="1" id="KW-0540">Nuclease</keyword>
<dbReference type="PANTHER" id="PTHR33146">
    <property type="entry name" value="ENDONUCLEASE 4"/>
    <property type="match status" value="1"/>
</dbReference>
<keyword evidence="2" id="KW-0479">Metal-binding</keyword>
<keyword evidence="6" id="KW-0325">Glycoprotein</keyword>
<proteinExistence type="predicted"/>
<evidence type="ECO:0000313" key="7">
    <source>
        <dbReference type="EMBL" id="MFC5570080.1"/>
    </source>
</evidence>
<comment type="caution">
    <text evidence="7">The sequence shown here is derived from an EMBL/GenBank/DDBJ whole genome shotgun (WGS) entry which is preliminary data.</text>
</comment>
<dbReference type="Proteomes" id="UP001596036">
    <property type="component" value="Unassembled WGS sequence"/>
</dbReference>
<organism evidence="7 8">
    <name type="scientific">Lysobacter yangpyeongensis</name>
    <dbReference type="NCBI Taxonomy" id="346182"/>
    <lineage>
        <taxon>Bacteria</taxon>
        <taxon>Pseudomonadati</taxon>
        <taxon>Pseudomonadota</taxon>
        <taxon>Gammaproteobacteria</taxon>
        <taxon>Lysobacterales</taxon>
        <taxon>Lysobacteraceae</taxon>
        <taxon>Lysobacter</taxon>
    </lineage>
</organism>
<evidence type="ECO:0000256" key="6">
    <source>
        <dbReference type="ARBA" id="ARBA00023180"/>
    </source>
</evidence>
<sequence>MIRLPFRTPGPARLRPASSRAWPRALAFVLLAALLVAGPVVAWSALGHKLVGALAQRHLTPAAQAEVARLLAGESDPTLAGIATWADTMRDNDPERFRQTSRWHYVNLSSDSCRYAPERDCKDGQCVIAQIDAQRAILADRSQPLAARRDALKFLVHLVGDVHQPLHANARNDQGGNKYQISLRTDIEPEAYARDRYVGGVMGTNLHSVWDYYVLAERGLDLAHYADRLDHEPWPPTMDTRALTPAAWASESCALTEARQLYPTRNGQDEHKLDRDYSEKYRALAEQRIRIAAYRLATLLNETLGQPQ</sequence>